<dbReference type="Proteomes" id="UP000648663">
    <property type="component" value="Unassembled WGS sequence"/>
</dbReference>
<keyword evidence="5" id="KW-1185">Reference proteome</keyword>
<evidence type="ECO:0000313" key="3">
    <source>
        <dbReference type="EMBL" id="NIH70122.1"/>
    </source>
</evidence>
<name>A0A846LUT1_9ACTN</name>
<evidence type="ECO:0000313" key="2">
    <source>
        <dbReference type="EMBL" id="GGL84119.1"/>
    </source>
</evidence>
<feature type="transmembrane region" description="Helical" evidence="1">
    <location>
        <begin position="32"/>
        <end position="52"/>
    </location>
</feature>
<organism evidence="3 4">
    <name type="scientific">Modestobacter marinus</name>
    <dbReference type="NCBI Taxonomy" id="477641"/>
    <lineage>
        <taxon>Bacteria</taxon>
        <taxon>Bacillati</taxon>
        <taxon>Actinomycetota</taxon>
        <taxon>Actinomycetes</taxon>
        <taxon>Geodermatophilales</taxon>
        <taxon>Geodermatophilaceae</taxon>
        <taxon>Modestobacter</taxon>
    </lineage>
</organism>
<sequence length="182" mass="19633">MKKLSWALAVVTLLASGGYVLVYVYRWEWHRAQLVGILFLAALVGMCTAVVLRRLNRLEAATRSHPPTGHRPDPLQRLRAAPMESPTFRWLRPQDLDGAHIFIPVLLGGGVLVSGVAWLVERLAGASARAGVEEELAASLRDIAFPDEPLVPSRAEGLAGPARSGDPAVRLLLGPSAVGRPR</sequence>
<keyword evidence="1" id="KW-0812">Transmembrane</keyword>
<reference evidence="2" key="4">
    <citation type="submission" date="2024-05" db="EMBL/GenBank/DDBJ databases">
        <authorList>
            <person name="Sun Q."/>
            <person name="Zhou Y."/>
        </authorList>
    </citation>
    <scope>NUCLEOTIDE SEQUENCE</scope>
    <source>
        <strain evidence="2">CGMCC 4.5581</strain>
    </source>
</reference>
<keyword evidence="1" id="KW-0472">Membrane</keyword>
<comment type="caution">
    <text evidence="3">The sequence shown here is derived from an EMBL/GenBank/DDBJ whole genome shotgun (WGS) entry which is preliminary data.</text>
</comment>
<dbReference type="EMBL" id="BMMI01000013">
    <property type="protein sequence ID" value="GGL84119.1"/>
    <property type="molecule type" value="Genomic_DNA"/>
</dbReference>
<dbReference type="EMBL" id="JAAMPA010000003">
    <property type="protein sequence ID" value="NIH70122.1"/>
    <property type="molecule type" value="Genomic_DNA"/>
</dbReference>
<accession>A0A846LUT1</accession>
<feature type="transmembrane region" description="Helical" evidence="1">
    <location>
        <begin position="99"/>
        <end position="120"/>
    </location>
</feature>
<dbReference type="AlphaFoldDB" id="A0A846LUT1"/>
<evidence type="ECO:0000313" key="4">
    <source>
        <dbReference type="Proteomes" id="UP000552836"/>
    </source>
</evidence>
<proteinExistence type="predicted"/>
<gene>
    <name evidence="3" type="ORF">FB380_004620</name>
    <name evidence="2" type="ORF">GCM10011589_45750</name>
</gene>
<feature type="transmembrane region" description="Helical" evidence="1">
    <location>
        <begin position="6"/>
        <end position="25"/>
    </location>
</feature>
<reference evidence="3 4" key="3">
    <citation type="submission" date="2020-02" db="EMBL/GenBank/DDBJ databases">
        <title>Sequencing the genomes of 1000 actinobacteria strains.</title>
        <authorList>
            <person name="Klenk H.-P."/>
        </authorList>
    </citation>
    <scope>NUCLEOTIDE SEQUENCE [LARGE SCALE GENOMIC DNA]</scope>
    <source>
        <strain evidence="3 4">DSM 45201</strain>
    </source>
</reference>
<evidence type="ECO:0000256" key="1">
    <source>
        <dbReference type="SAM" id="Phobius"/>
    </source>
</evidence>
<dbReference type="RefSeq" id="WP_166757630.1">
    <property type="nucleotide sequence ID" value="NZ_BAABJU010000008.1"/>
</dbReference>
<keyword evidence="1" id="KW-1133">Transmembrane helix</keyword>
<reference evidence="2" key="1">
    <citation type="journal article" date="2014" name="Int. J. Syst. Evol. Microbiol.">
        <title>Complete genome of a new Firmicutes species belonging to the dominant human colonic microbiota ('Ruminococcus bicirculans') reveals two chromosomes and a selective capacity to utilize plant glucans.</title>
        <authorList>
            <consortium name="NISC Comparative Sequencing Program"/>
            <person name="Wegmann U."/>
            <person name="Louis P."/>
            <person name="Goesmann A."/>
            <person name="Henrissat B."/>
            <person name="Duncan S.H."/>
            <person name="Flint H.J."/>
        </authorList>
    </citation>
    <scope>NUCLEOTIDE SEQUENCE</scope>
    <source>
        <strain evidence="2">CGMCC 4.5581</strain>
    </source>
</reference>
<reference evidence="5" key="2">
    <citation type="journal article" date="2019" name="Int. J. Syst. Evol. Microbiol.">
        <title>The Global Catalogue of Microorganisms (GCM) 10K type strain sequencing project: providing services to taxonomists for standard genome sequencing and annotation.</title>
        <authorList>
            <consortium name="The Broad Institute Genomics Platform"/>
            <consortium name="The Broad Institute Genome Sequencing Center for Infectious Disease"/>
            <person name="Wu L."/>
            <person name="Ma J."/>
        </authorList>
    </citation>
    <scope>NUCLEOTIDE SEQUENCE [LARGE SCALE GENOMIC DNA]</scope>
    <source>
        <strain evidence="5">CGMCC 4.5581</strain>
    </source>
</reference>
<protein>
    <submittedName>
        <fullName evidence="3">H+/Cl- antiporter ClcA</fullName>
    </submittedName>
</protein>
<dbReference type="Proteomes" id="UP000552836">
    <property type="component" value="Unassembled WGS sequence"/>
</dbReference>
<evidence type="ECO:0000313" key="5">
    <source>
        <dbReference type="Proteomes" id="UP000648663"/>
    </source>
</evidence>